<protein>
    <submittedName>
        <fullName evidence="1">Uncharacterized protein</fullName>
    </submittedName>
</protein>
<sequence>MSHESTNDNYIYKYKHTEISILQVKVHIDHYKVSLNFIWFKQKHHLETDYHCNNQMRSSSPR</sequence>
<dbReference type="EMBL" id="JH002879">
    <property type="protein sequence ID" value="EGW09678.1"/>
    <property type="molecule type" value="Genomic_DNA"/>
</dbReference>
<gene>
    <name evidence="1" type="ORF">I79_023419</name>
</gene>
<dbReference type="InParanoid" id="G3IHW3"/>
<evidence type="ECO:0000313" key="2">
    <source>
        <dbReference type="Proteomes" id="UP000001075"/>
    </source>
</evidence>
<dbReference type="AlphaFoldDB" id="G3IHW3"/>
<proteinExistence type="predicted"/>
<reference evidence="2" key="1">
    <citation type="journal article" date="2011" name="Nat. Biotechnol.">
        <title>The genomic sequence of the Chinese hamster ovary (CHO)-K1 cell line.</title>
        <authorList>
            <person name="Xu X."/>
            <person name="Nagarajan H."/>
            <person name="Lewis N.E."/>
            <person name="Pan S."/>
            <person name="Cai Z."/>
            <person name="Liu X."/>
            <person name="Chen W."/>
            <person name="Xie M."/>
            <person name="Wang W."/>
            <person name="Hammond S."/>
            <person name="Andersen M.R."/>
            <person name="Neff N."/>
            <person name="Passarelli B."/>
            <person name="Koh W."/>
            <person name="Fan H.C."/>
            <person name="Wang J."/>
            <person name="Gui Y."/>
            <person name="Lee K.H."/>
            <person name="Betenbaugh M.J."/>
            <person name="Quake S.R."/>
            <person name="Famili I."/>
            <person name="Palsson B.O."/>
            <person name="Wang J."/>
        </authorList>
    </citation>
    <scope>NUCLEOTIDE SEQUENCE [LARGE SCALE GENOMIC DNA]</scope>
    <source>
        <strain evidence="2">CHO K1 cell line</strain>
    </source>
</reference>
<organism evidence="1 2">
    <name type="scientific">Cricetulus griseus</name>
    <name type="common">Chinese hamster</name>
    <name type="synonym">Cricetulus barabensis griseus</name>
    <dbReference type="NCBI Taxonomy" id="10029"/>
    <lineage>
        <taxon>Eukaryota</taxon>
        <taxon>Metazoa</taxon>
        <taxon>Chordata</taxon>
        <taxon>Craniata</taxon>
        <taxon>Vertebrata</taxon>
        <taxon>Euteleostomi</taxon>
        <taxon>Mammalia</taxon>
        <taxon>Eutheria</taxon>
        <taxon>Euarchontoglires</taxon>
        <taxon>Glires</taxon>
        <taxon>Rodentia</taxon>
        <taxon>Myomorpha</taxon>
        <taxon>Muroidea</taxon>
        <taxon>Cricetidae</taxon>
        <taxon>Cricetinae</taxon>
        <taxon>Cricetulus</taxon>
    </lineage>
</organism>
<evidence type="ECO:0000313" key="1">
    <source>
        <dbReference type="EMBL" id="EGW09678.1"/>
    </source>
</evidence>
<dbReference type="Proteomes" id="UP000001075">
    <property type="component" value="Unassembled WGS sequence"/>
</dbReference>
<name>G3IHW3_CRIGR</name>
<accession>G3IHW3</accession>